<organism evidence="1">
    <name type="scientific">marine sediment metagenome</name>
    <dbReference type="NCBI Taxonomy" id="412755"/>
    <lineage>
        <taxon>unclassified sequences</taxon>
        <taxon>metagenomes</taxon>
        <taxon>ecological metagenomes</taxon>
    </lineage>
</organism>
<evidence type="ECO:0000313" key="1">
    <source>
        <dbReference type="EMBL" id="GAF96652.1"/>
    </source>
</evidence>
<gene>
    <name evidence="1" type="ORF">S01H1_24569</name>
</gene>
<accession>X0U8G1</accession>
<sequence>EVARKAATILKERFGKGDGHKYITNLFNI</sequence>
<comment type="caution">
    <text evidence="1">The sequence shown here is derived from an EMBL/GenBank/DDBJ whole genome shotgun (WGS) entry which is preliminary data.</text>
</comment>
<feature type="non-terminal residue" evidence="1">
    <location>
        <position position="1"/>
    </location>
</feature>
<dbReference type="AlphaFoldDB" id="X0U8G1"/>
<protein>
    <submittedName>
        <fullName evidence="1">Uncharacterized protein</fullName>
    </submittedName>
</protein>
<name>X0U8G1_9ZZZZ</name>
<proteinExistence type="predicted"/>
<reference evidence="1" key="1">
    <citation type="journal article" date="2014" name="Front. Microbiol.">
        <title>High frequency of phylogenetically diverse reductive dehalogenase-homologous genes in deep subseafloor sedimentary metagenomes.</title>
        <authorList>
            <person name="Kawai M."/>
            <person name="Futagami T."/>
            <person name="Toyoda A."/>
            <person name="Takaki Y."/>
            <person name="Nishi S."/>
            <person name="Hori S."/>
            <person name="Arai W."/>
            <person name="Tsubouchi T."/>
            <person name="Morono Y."/>
            <person name="Uchiyama I."/>
            <person name="Ito T."/>
            <person name="Fujiyama A."/>
            <person name="Inagaki F."/>
            <person name="Takami H."/>
        </authorList>
    </citation>
    <scope>NUCLEOTIDE SEQUENCE</scope>
    <source>
        <strain evidence="1">Expedition CK06-06</strain>
    </source>
</reference>
<dbReference type="EMBL" id="BARS01014775">
    <property type="protein sequence ID" value="GAF96652.1"/>
    <property type="molecule type" value="Genomic_DNA"/>
</dbReference>